<dbReference type="InterPro" id="IPR037381">
    <property type="entry name" value="RFWD3"/>
</dbReference>
<dbReference type="PROSITE" id="PS50089">
    <property type="entry name" value="ZF_RING_2"/>
    <property type="match status" value="1"/>
</dbReference>
<dbReference type="PANTHER" id="PTHR16047:SF7">
    <property type="entry name" value="E3 UBIQUITIN-PROTEIN LIGASE RFWD3"/>
    <property type="match status" value="1"/>
</dbReference>
<proteinExistence type="predicted"/>
<dbReference type="GO" id="GO:0036297">
    <property type="term" value="P:interstrand cross-link repair"/>
    <property type="evidence" value="ECO:0007669"/>
    <property type="project" value="InterPro"/>
</dbReference>
<evidence type="ECO:0000256" key="1">
    <source>
        <dbReference type="ARBA" id="ARBA00022771"/>
    </source>
</evidence>
<dbReference type="GO" id="GO:0005634">
    <property type="term" value="C:nucleus"/>
    <property type="evidence" value="ECO:0007669"/>
    <property type="project" value="InterPro"/>
</dbReference>
<accession>A0A0N4ZRI4</accession>
<dbReference type="GO" id="GO:0004842">
    <property type="term" value="F:ubiquitin-protein transferase activity"/>
    <property type="evidence" value="ECO:0007669"/>
    <property type="project" value="InterPro"/>
</dbReference>
<keyword evidence="2" id="KW-0862">Zinc</keyword>
<dbReference type="SUPFAM" id="SSF57850">
    <property type="entry name" value="RING/U-box"/>
    <property type="match status" value="1"/>
</dbReference>
<dbReference type="GO" id="GO:0008270">
    <property type="term" value="F:zinc ion binding"/>
    <property type="evidence" value="ECO:0007669"/>
    <property type="project" value="UniProtKB-KW"/>
</dbReference>
<evidence type="ECO:0000256" key="3">
    <source>
        <dbReference type="PROSITE-ProRule" id="PRU00175"/>
    </source>
</evidence>
<dbReference type="STRING" id="131310.A0A0N4ZRI4"/>
<dbReference type="SMART" id="SM00184">
    <property type="entry name" value="RING"/>
    <property type="match status" value="1"/>
</dbReference>
<dbReference type="Proteomes" id="UP000038045">
    <property type="component" value="Unplaced"/>
</dbReference>
<dbReference type="AlphaFoldDB" id="A0A0N4ZRI4"/>
<dbReference type="InterPro" id="IPR013083">
    <property type="entry name" value="Znf_RING/FYVE/PHD"/>
</dbReference>
<protein>
    <submittedName>
        <fullName evidence="7">RING-type domain-containing protein</fullName>
    </submittedName>
</protein>
<sequence>MNKENEDIPIAVPVVVNCNICFQPFNSNGISHIICTLLCGHIFGKSCLVQWFNSRSNNFSCPICRKSIVEMKTFEMVQLSRNELIKDYEDKIKELETEILNLRSMANNQNRMVQRVQQNRFELPTHAQNVRNSIVQRRRLRIISNQPTRQDLTTTTENHLTVSRSLTTNSNVTNNNRSDSNGLHHVNILNPVTDNDVQRYRMVTYPVIHNETADSSRTITYRLTFKNSFDFTGITDATYNDNILITAIRQEDPINHTLMYGLHIKNANNDVLYIPLSDKKIVAVQSITDPSVANVQRVVAVCNKAKFYNIIIDGSNCTMIKLFQGYIGRLEGSPIRTRLLHKPSSITFITPEKYAIGTKRGCLFVRNFDQNSTVWRDLNYYVNDRGTTLRGKDEPITMLHSISESALICSQHSCVCIFDETVGRVKLEEFSGSMLSIDYNKHSEVLTTISKISEIEVLLNVWKIRIVPENDRTIFSCEMTCTSSEMIYNYDGKVRELSTIAVNYQNCNLLTTLIIDRFSRSIYLKALDGSCDGNQIPIRSPATTIKVCIEKNKYYVNERENLKFLTVSKTDISVYKLSVEADQIST</sequence>
<dbReference type="PANTHER" id="PTHR16047">
    <property type="entry name" value="RFWD3 PROTEIN"/>
    <property type="match status" value="1"/>
</dbReference>
<feature type="coiled-coil region" evidence="4">
    <location>
        <begin position="78"/>
        <end position="112"/>
    </location>
</feature>
<keyword evidence="1 3" id="KW-0863">Zinc-finger</keyword>
<dbReference type="GO" id="GO:0016567">
    <property type="term" value="P:protein ubiquitination"/>
    <property type="evidence" value="ECO:0007669"/>
    <property type="project" value="InterPro"/>
</dbReference>
<keyword evidence="6" id="KW-1185">Reference proteome</keyword>
<keyword evidence="4" id="KW-0175">Coiled coil</keyword>
<dbReference type="Gene3D" id="3.30.40.10">
    <property type="entry name" value="Zinc/RING finger domain, C3HC4 (zinc finger)"/>
    <property type="match status" value="1"/>
</dbReference>
<keyword evidence="1 3" id="KW-0479">Metal-binding</keyword>
<evidence type="ECO:0000256" key="4">
    <source>
        <dbReference type="SAM" id="Coils"/>
    </source>
</evidence>
<evidence type="ECO:0000259" key="5">
    <source>
        <dbReference type="PROSITE" id="PS50089"/>
    </source>
</evidence>
<dbReference type="WBParaSite" id="PTRK_0001112000.1">
    <property type="protein sequence ID" value="PTRK_0001112000.1"/>
    <property type="gene ID" value="PTRK_0001112000"/>
</dbReference>
<feature type="domain" description="RING-type" evidence="5">
    <location>
        <begin position="18"/>
        <end position="65"/>
    </location>
</feature>
<evidence type="ECO:0000313" key="6">
    <source>
        <dbReference type="Proteomes" id="UP000038045"/>
    </source>
</evidence>
<evidence type="ECO:0000313" key="7">
    <source>
        <dbReference type="WBParaSite" id="PTRK_0001112000.1"/>
    </source>
</evidence>
<dbReference type="Pfam" id="PF13639">
    <property type="entry name" value="zf-RING_2"/>
    <property type="match status" value="1"/>
</dbReference>
<reference evidence="7" key="1">
    <citation type="submission" date="2017-02" db="UniProtKB">
        <authorList>
            <consortium name="WormBaseParasite"/>
        </authorList>
    </citation>
    <scope>IDENTIFICATION</scope>
</reference>
<dbReference type="InterPro" id="IPR001841">
    <property type="entry name" value="Znf_RING"/>
</dbReference>
<name>A0A0N4ZRI4_PARTI</name>
<evidence type="ECO:0000256" key="2">
    <source>
        <dbReference type="ARBA" id="ARBA00022833"/>
    </source>
</evidence>
<organism evidence="6 7">
    <name type="scientific">Parastrongyloides trichosuri</name>
    <name type="common">Possum-specific nematode worm</name>
    <dbReference type="NCBI Taxonomy" id="131310"/>
    <lineage>
        <taxon>Eukaryota</taxon>
        <taxon>Metazoa</taxon>
        <taxon>Ecdysozoa</taxon>
        <taxon>Nematoda</taxon>
        <taxon>Chromadorea</taxon>
        <taxon>Rhabditida</taxon>
        <taxon>Tylenchina</taxon>
        <taxon>Panagrolaimomorpha</taxon>
        <taxon>Strongyloidoidea</taxon>
        <taxon>Strongyloididae</taxon>
        <taxon>Parastrongyloides</taxon>
    </lineage>
</organism>